<dbReference type="InterPro" id="IPR011008">
    <property type="entry name" value="Dimeric_a/b-barrel"/>
</dbReference>
<dbReference type="Proteomes" id="UP000254978">
    <property type="component" value="Unassembled WGS sequence"/>
</dbReference>
<evidence type="ECO:0000313" key="2">
    <source>
        <dbReference type="Proteomes" id="UP000254978"/>
    </source>
</evidence>
<protein>
    <submittedName>
        <fullName evidence="1">Ethyl tert-butyl ether degradation protein EthD</fullName>
    </submittedName>
</protein>
<dbReference type="RefSeq" id="WP_068919237.1">
    <property type="nucleotide sequence ID" value="NZ_AP022600.1"/>
</dbReference>
<dbReference type="NCBIfam" id="TIGR02118">
    <property type="entry name" value="EthD family reductase"/>
    <property type="match status" value="1"/>
</dbReference>
<dbReference type="OrthoDB" id="5294870at2"/>
<accession>A0A378TI08</accession>
<reference evidence="1 2" key="1">
    <citation type="submission" date="2018-06" db="EMBL/GenBank/DDBJ databases">
        <authorList>
            <consortium name="Pathogen Informatics"/>
            <person name="Doyle S."/>
        </authorList>
    </citation>
    <scope>NUCLEOTIDE SEQUENCE [LARGE SCALE GENOMIC DNA]</scope>
    <source>
        <strain evidence="1 2">NCTC10821</strain>
    </source>
</reference>
<dbReference type="AlphaFoldDB" id="A0A378TI08"/>
<keyword evidence="2" id="KW-1185">Reference proteome</keyword>
<dbReference type="Gene3D" id="3.30.70.100">
    <property type="match status" value="1"/>
</dbReference>
<sequence>MAETKITVIYDNPTDPAAFDAAYQTEQLDLARAIPGYVRMETSRVWPKEDGSPTPAYRMIDLYYTDYDAASAAVTTPEAGAFFEAMGRLSTGGVRVLFSDIEIAANS</sequence>
<proteinExistence type="predicted"/>
<dbReference type="GO" id="GO:0016491">
    <property type="term" value="F:oxidoreductase activity"/>
    <property type="evidence" value="ECO:0007669"/>
    <property type="project" value="InterPro"/>
</dbReference>
<name>A0A378TI08_9MYCO</name>
<evidence type="ECO:0000313" key="1">
    <source>
        <dbReference type="EMBL" id="STZ59797.1"/>
    </source>
</evidence>
<dbReference type="EMBL" id="UGQT01000001">
    <property type="protein sequence ID" value="STZ59797.1"/>
    <property type="molecule type" value="Genomic_DNA"/>
</dbReference>
<dbReference type="InterPro" id="IPR009799">
    <property type="entry name" value="EthD_dom"/>
</dbReference>
<gene>
    <name evidence="1" type="ORF">NCTC10821_03335</name>
</gene>
<dbReference type="SUPFAM" id="SSF54909">
    <property type="entry name" value="Dimeric alpha+beta barrel"/>
    <property type="match status" value="1"/>
</dbReference>
<organism evidence="1 2">
    <name type="scientific">Mycolicibacterium tokaiense</name>
    <dbReference type="NCBI Taxonomy" id="39695"/>
    <lineage>
        <taxon>Bacteria</taxon>
        <taxon>Bacillati</taxon>
        <taxon>Actinomycetota</taxon>
        <taxon>Actinomycetes</taxon>
        <taxon>Mycobacteriales</taxon>
        <taxon>Mycobacteriaceae</taxon>
        <taxon>Mycolicibacterium</taxon>
    </lineage>
</organism>